<keyword evidence="3" id="KW-1185">Reference proteome</keyword>
<evidence type="ECO:0000256" key="1">
    <source>
        <dbReference type="SAM" id="MobiDB-lite"/>
    </source>
</evidence>
<evidence type="ECO:0000313" key="3">
    <source>
        <dbReference type="Proteomes" id="UP001283361"/>
    </source>
</evidence>
<dbReference type="Proteomes" id="UP001283361">
    <property type="component" value="Unassembled WGS sequence"/>
</dbReference>
<dbReference type="AlphaFoldDB" id="A0AAE1DLA0"/>
<reference evidence="2" key="1">
    <citation type="journal article" date="2023" name="G3 (Bethesda)">
        <title>A reference genome for the long-term kleptoplast-retaining sea slug Elysia crispata morphotype clarki.</title>
        <authorList>
            <person name="Eastman K.E."/>
            <person name="Pendleton A.L."/>
            <person name="Shaikh M.A."/>
            <person name="Suttiyut T."/>
            <person name="Ogas R."/>
            <person name="Tomko P."/>
            <person name="Gavelis G."/>
            <person name="Widhalm J.R."/>
            <person name="Wisecaver J.H."/>
        </authorList>
    </citation>
    <scope>NUCLEOTIDE SEQUENCE</scope>
    <source>
        <strain evidence="2">ECLA1</strain>
    </source>
</reference>
<organism evidence="2 3">
    <name type="scientific">Elysia crispata</name>
    <name type="common">lettuce slug</name>
    <dbReference type="NCBI Taxonomy" id="231223"/>
    <lineage>
        <taxon>Eukaryota</taxon>
        <taxon>Metazoa</taxon>
        <taxon>Spiralia</taxon>
        <taxon>Lophotrochozoa</taxon>
        <taxon>Mollusca</taxon>
        <taxon>Gastropoda</taxon>
        <taxon>Heterobranchia</taxon>
        <taxon>Euthyneura</taxon>
        <taxon>Panpulmonata</taxon>
        <taxon>Sacoglossa</taxon>
        <taxon>Placobranchoidea</taxon>
        <taxon>Plakobranchidae</taxon>
        <taxon>Elysia</taxon>
    </lineage>
</organism>
<accession>A0AAE1DLA0</accession>
<feature type="region of interest" description="Disordered" evidence="1">
    <location>
        <begin position="1"/>
        <end position="71"/>
    </location>
</feature>
<feature type="compositionally biased region" description="Polar residues" evidence="1">
    <location>
        <begin position="49"/>
        <end position="60"/>
    </location>
</feature>
<name>A0AAE1DLA0_9GAST</name>
<protein>
    <submittedName>
        <fullName evidence="2">Uncharacterized protein</fullName>
    </submittedName>
</protein>
<gene>
    <name evidence="2" type="ORF">RRG08_035017</name>
</gene>
<proteinExistence type="predicted"/>
<comment type="caution">
    <text evidence="2">The sequence shown here is derived from an EMBL/GenBank/DDBJ whole genome shotgun (WGS) entry which is preliminary data.</text>
</comment>
<dbReference type="EMBL" id="JAWDGP010003399">
    <property type="protein sequence ID" value="KAK3774587.1"/>
    <property type="molecule type" value="Genomic_DNA"/>
</dbReference>
<sequence length="94" mass="10238">MFARDPARSRSTLSDDEDCLQESSKDGEAEDSEESSTSTAITRLLHRPTTPSSSNQSVPITSIRKRKSVPEAEEAELLSLAKARLTNPSQDMGT</sequence>
<evidence type="ECO:0000313" key="2">
    <source>
        <dbReference type="EMBL" id="KAK3774587.1"/>
    </source>
</evidence>